<dbReference type="STRING" id="1637975.AN957_21980"/>
<evidence type="ECO:0000313" key="2">
    <source>
        <dbReference type="Proteomes" id="UP000050996"/>
    </source>
</evidence>
<comment type="caution">
    <text evidence="1">The sequence shown here is derived from an EMBL/GenBank/DDBJ whole genome shotgun (WGS) entry which is preliminary data.</text>
</comment>
<dbReference type="AlphaFoldDB" id="A0A0Q3VIY6"/>
<protein>
    <submittedName>
        <fullName evidence="1">Uncharacterized protein</fullName>
    </submittedName>
</protein>
<evidence type="ECO:0000313" key="1">
    <source>
        <dbReference type="EMBL" id="KQL20986.1"/>
    </source>
</evidence>
<gene>
    <name evidence="1" type="ORF">AN957_21980</name>
</gene>
<dbReference type="RefSeq" id="WP_053474576.1">
    <property type="nucleotide sequence ID" value="NZ_LJIX01000006.1"/>
</dbReference>
<dbReference type="PATRIC" id="fig|1637975.4.peg.4364"/>
<accession>A0A0Q3VIY6</accession>
<proteinExistence type="predicted"/>
<dbReference type="EMBL" id="LJIX01000006">
    <property type="protein sequence ID" value="KQL20986.1"/>
    <property type="molecule type" value="Genomic_DNA"/>
</dbReference>
<keyword evidence="2" id="KW-1185">Reference proteome</keyword>
<name>A0A0Q3VIY6_9BACI</name>
<organism evidence="1 2">
    <name type="scientific">Cytobacillus solani</name>
    <dbReference type="NCBI Taxonomy" id="1637975"/>
    <lineage>
        <taxon>Bacteria</taxon>
        <taxon>Bacillati</taxon>
        <taxon>Bacillota</taxon>
        <taxon>Bacilli</taxon>
        <taxon>Bacillales</taxon>
        <taxon>Bacillaceae</taxon>
        <taxon>Cytobacillus</taxon>
    </lineage>
</organism>
<sequence>MIKVVIRHVAWEEGVEIGEFPPSEIKSLVKLVEEFGIFTEEGNEDLLDYSYESSRLDIDQQFFEIVVS</sequence>
<dbReference type="Proteomes" id="UP000050996">
    <property type="component" value="Unassembled WGS sequence"/>
</dbReference>
<reference evidence="1 2" key="1">
    <citation type="submission" date="2015-09" db="EMBL/GenBank/DDBJ databases">
        <title>Genome sequencing project for genomic taxonomy and phylogenomics of Bacillus-like bacteria.</title>
        <authorList>
            <person name="Liu B."/>
            <person name="Wang J."/>
            <person name="Zhu Y."/>
            <person name="Liu G."/>
            <person name="Chen Q."/>
            <person name="Chen Z."/>
            <person name="Lan J."/>
            <person name="Che J."/>
            <person name="Ge C."/>
            <person name="Shi H."/>
            <person name="Pan Z."/>
            <person name="Liu X."/>
        </authorList>
    </citation>
    <scope>NUCLEOTIDE SEQUENCE [LARGE SCALE GENOMIC DNA]</scope>
    <source>
        <strain evidence="1 2">FJAT-18043</strain>
    </source>
</reference>